<keyword evidence="1" id="KW-1133">Transmembrane helix</keyword>
<feature type="transmembrane region" description="Helical" evidence="1">
    <location>
        <begin position="415"/>
        <end position="435"/>
    </location>
</feature>
<keyword evidence="1" id="KW-0812">Transmembrane</keyword>
<protein>
    <submittedName>
        <fullName evidence="2">Uncharacterized protein</fullName>
    </submittedName>
</protein>
<reference evidence="2 3" key="1">
    <citation type="submission" date="2021-01" db="EMBL/GenBank/DDBJ databases">
        <title>Genome public.</title>
        <authorList>
            <person name="Liu C."/>
            <person name="Sun Q."/>
        </authorList>
    </citation>
    <scope>NUCLEOTIDE SEQUENCE [LARGE SCALE GENOMIC DNA]</scope>
    <source>
        <strain evidence="2 3">JC656</strain>
    </source>
</reference>
<dbReference type="EMBL" id="JAERRC010000046">
    <property type="protein sequence ID" value="MBL0707268.1"/>
    <property type="molecule type" value="Genomic_DNA"/>
</dbReference>
<keyword evidence="3" id="KW-1185">Reference proteome</keyword>
<evidence type="ECO:0000313" key="3">
    <source>
        <dbReference type="Proteomes" id="UP000639051"/>
    </source>
</evidence>
<keyword evidence="1" id="KW-0472">Membrane</keyword>
<evidence type="ECO:0000256" key="1">
    <source>
        <dbReference type="SAM" id="Phobius"/>
    </source>
</evidence>
<accession>A0ABS1K735</accession>
<organism evidence="2 3">
    <name type="scientific">Sinomonas cellulolyticus</name>
    <dbReference type="NCBI Taxonomy" id="2801916"/>
    <lineage>
        <taxon>Bacteria</taxon>
        <taxon>Bacillati</taxon>
        <taxon>Actinomycetota</taxon>
        <taxon>Actinomycetes</taxon>
        <taxon>Micrococcales</taxon>
        <taxon>Micrococcaceae</taxon>
        <taxon>Sinomonas</taxon>
    </lineage>
</organism>
<dbReference type="Proteomes" id="UP000639051">
    <property type="component" value="Unassembled WGS sequence"/>
</dbReference>
<evidence type="ECO:0000313" key="2">
    <source>
        <dbReference type="EMBL" id="MBL0707268.1"/>
    </source>
</evidence>
<sequence>MSADLGAGPGDRDASAFVVTGGEAFRVDTEALQGAAVALASAGETADAVAGRLEAARAAVWRGACAGSDAAASFEAAASRLVTESAQLAADVRADARSALRAAGAYADTEARTAAAAGARQRALRNAVWGAVPAFLGWSVAWPGGDGRGPVRLAAGGLRALTGAAGAVAPLTPWVPAGGPGDPISVVRTRTAPGLEDASTFGYAARSLQQAQGISALDDGSAVPPSSILVERLERPDGSTAVMLTVPGTQTWSLDDPGGGVFDAEGNLDAMAGRESHARQLIERALADQQLAAGDEVVFNVHSQGSLHVFGLLEDEAFRSRYPVAAVTVLGGVPTAFRVPDDVAVLSIANCDDAVPGLSGLPPLPRPNVVDVRTPSHPGVGGQGLVKDLVAAHDLDRYAADARALDLSGDPSVRGYAAVLGAVVGTGIAGAAVLPRRERFVYTGRDTVTPLSASGSRAPSR</sequence>
<name>A0ABS1K735_9MICC</name>
<proteinExistence type="predicted"/>
<dbReference type="RefSeq" id="WP_189693712.1">
    <property type="nucleotide sequence ID" value="NZ_BNCM01000006.1"/>
</dbReference>
<gene>
    <name evidence="2" type="ORF">JJE72_17380</name>
</gene>
<comment type="caution">
    <text evidence="2">The sequence shown here is derived from an EMBL/GenBank/DDBJ whole genome shotgun (WGS) entry which is preliminary data.</text>
</comment>